<feature type="disulfide bond" evidence="1">
    <location>
        <begin position="180"/>
        <end position="189"/>
    </location>
</feature>
<dbReference type="EMBL" id="JAPWDV010000003">
    <property type="protein sequence ID" value="KAJ6217082.1"/>
    <property type="molecule type" value="Genomic_DNA"/>
</dbReference>
<comment type="caution">
    <text evidence="3">The sequence shown here is derived from an EMBL/GenBank/DDBJ whole genome shotgun (WGS) entry which is preliminary data.</text>
</comment>
<evidence type="ECO:0000256" key="1">
    <source>
        <dbReference type="PIRSR" id="PIRSR002703-1"/>
    </source>
</evidence>
<proteinExistence type="predicted"/>
<dbReference type="FunFam" id="2.60.110.10:FF:000004">
    <property type="entry name" value="THAUMATIN-LIKE PROTEIN 1"/>
    <property type="match status" value="1"/>
</dbReference>
<feature type="disulfide bond" evidence="1">
    <location>
        <begin position="160"/>
        <end position="176"/>
    </location>
</feature>
<dbReference type="OrthoDB" id="6489422at2759"/>
<sequence length="250" mass="27517">MKVLIPLMTILAVAFADHEFRLWNNCPFTVWPGLLNNPNKPLPENGGFALEKYHTRAFHVPDGWAGRIWARTNCNGAGHCETGDCGNRIECRGAGGVPPVSLAEFTFDGSGNMDYYDVSLVDGYNLPISIFPIDGTYRRVSNSHYDCNTAGCKADINAHCPNELAIRNSAGWPVACKSACLAFNTDEYCCRGAHNRPETCRSRDWPVNYPAIFKQSCPDAYSYAYDDTSSTFTCHGNGGARTGYVVKFCP</sequence>
<evidence type="ECO:0000256" key="2">
    <source>
        <dbReference type="SAM" id="SignalP"/>
    </source>
</evidence>
<dbReference type="InterPro" id="IPR001938">
    <property type="entry name" value="Thaumatin"/>
</dbReference>
<dbReference type="SMART" id="SM00205">
    <property type="entry name" value="THN"/>
    <property type="match status" value="1"/>
</dbReference>
<feature type="chain" id="PRO_5040262852" description="Pathogenesis-related protein 5" evidence="2">
    <location>
        <begin position="17"/>
        <end position="250"/>
    </location>
</feature>
<evidence type="ECO:0000313" key="4">
    <source>
        <dbReference type="Proteomes" id="UP001142055"/>
    </source>
</evidence>
<dbReference type="PANTHER" id="PTHR31048">
    <property type="entry name" value="OS03G0233200 PROTEIN"/>
    <property type="match status" value="1"/>
</dbReference>
<keyword evidence="2" id="KW-0732">Signal</keyword>
<organism evidence="3 4">
    <name type="scientific">Blomia tropicalis</name>
    <name type="common">Mite</name>
    <dbReference type="NCBI Taxonomy" id="40697"/>
    <lineage>
        <taxon>Eukaryota</taxon>
        <taxon>Metazoa</taxon>
        <taxon>Ecdysozoa</taxon>
        <taxon>Arthropoda</taxon>
        <taxon>Chelicerata</taxon>
        <taxon>Arachnida</taxon>
        <taxon>Acari</taxon>
        <taxon>Acariformes</taxon>
        <taxon>Sarcoptiformes</taxon>
        <taxon>Astigmata</taxon>
        <taxon>Glycyphagoidea</taxon>
        <taxon>Echimyopodidae</taxon>
        <taxon>Blomia</taxon>
    </lineage>
</organism>
<dbReference type="AlphaFoldDB" id="A0A9Q0M402"/>
<accession>A0A9Q0M402</accession>
<feature type="disulfide bond" evidence="1">
    <location>
        <begin position="85"/>
        <end position="91"/>
    </location>
</feature>
<dbReference type="Gene3D" id="2.60.110.10">
    <property type="entry name" value="Thaumatin"/>
    <property type="match status" value="1"/>
</dbReference>
<dbReference type="InterPro" id="IPR037176">
    <property type="entry name" value="Osmotin/thaumatin-like_sf"/>
</dbReference>
<name>A0A9Q0M402_BLOTA</name>
<dbReference type="Proteomes" id="UP001142055">
    <property type="component" value="Chromosome 3"/>
</dbReference>
<feature type="disulfide bond" evidence="1">
    <location>
        <begin position="74"/>
        <end position="80"/>
    </location>
</feature>
<feature type="disulfide bond" evidence="1">
    <location>
        <begin position="26"/>
        <end position="249"/>
    </location>
</feature>
<dbReference type="PRINTS" id="PR00347">
    <property type="entry name" value="THAUMATIN"/>
</dbReference>
<dbReference type="SUPFAM" id="SSF49870">
    <property type="entry name" value="Osmotin, thaumatin-like protein"/>
    <property type="match status" value="1"/>
</dbReference>
<feature type="signal peptide" evidence="2">
    <location>
        <begin position="1"/>
        <end position="16"/>
    </location>
</feature>
<feature type="disulfide bond" evidence="1">
    <location>
        <begin position="190"/>
        <end position="200"/>
    </location>
</feature>
<gene>
    <name evidence="3" type="ORF">RDWZM_008239</name>
</gene>
<evidence type="ECO:0000313" key="3">
    <source>
        <dbReference type="EMBL" id="KAJ6217082.1"/>
    </source>
</evidence>
<protein>
    <recommendedName>
        <fullName evidence="5">Pathogenesis-related protein 5</fullName>
    </recommendedName>
</protein>
<feature type="disulfide bond" evidence="1">
    <location>
        <begin position="152"/>
        <end position="217"/>
    </location>
</feature>
<dbReference type="OMA" id="YNRCGET"/>
<evidence type="ECO:0008006" key="5">
    <source>
        <dbReference type="Google" id="ProtNLM"/>
    </source>
</evidence>
<reference evidence="3" key="1">
    <citation type="submission" date="2022-12" db="EMBL/GenBank/DDBJ databases">
        <title>Genome assemblies of Blomia tropicalis.</title>
        <authorList>
            <person name="Cui Y."/>
        </authorList>
    </citation>
    <scope>NUCLEOTIDE SEQUENCE</scope>
    <source>
        <tissue evidence="3">Adult mites</tissue>
    </source>
</reference>
<dbReference type="PROSITE" id="PS51367">
    <property type="entry name" value="THAUMATIN_2"/>
    <property type="match status" value="1"/>
</dbReference>
<dbReference type="CDD" id="cd09218">
    <property type="entry name" value="TLP-PA"/>
    <property type="match status" value="1"/>
</dbReference>
<dbReference type="PIRSF" id="PIRSF002703">
    <property type="entry name" value="Thaumatin"/>
    <property type="match status" value="1"/>
</dbReference>
<keyword evidence="1" id="KW-1015">Disulfide bond</keyword>
<dbReference type="Pfam" id="PF00314">
    <property type="entry name" value="Thaumatin"/>
    <property type="match status" value="1"/>
</dbReference>
<keyword evidence="4" id="KW-1185">Reference proteome</keyword>
<feature type="disulfide bond" evidence="1">
    <location>
        <begin position="147"/>
        <end position="234"/>
    </location>
</feature>